<evidence type="ECO:0000313" key="2">
    <source>
        <dbReference type="Proteomes" id="UP000192591"/>
    </source>
</evidence>
<name>A0A1V8ZYD7_SACPI</name>
<organism evidence="1 2">
    <name type="scientific">Saccharomonospora piscinae</name>
    <dbReference type="NCBI Taxonomy" id="687388"/>
    <lineage>
        <taxon>Bacteria</taxon>
        <taxon>Bacillati</taxon>
        <taxon>Actinomycetota</taxon>
        <taxon>Actinomycetes</taxon>
        <taxon>Pseudonocardiales</taxon>
        <taxon>Pseudonocardiaceae</taxon>
        <taxon>Saccharomonospora</taxon>
    </lineage>
</organism>
<sequence length="133" mass="14404">MPLYAGQIIRAKDLVPTDFLPVTFVGDWHNFGSGWTDCQFRYDPVRDQVEVKGTVDGRKPDGTDTVGSSSHMFTLPEGYRPSASAAVAAGHVSTPYTSSVQVRFYSSGEVWVHGADQLNTPVVVIDNVAVNVS</sequence>
<dbReference type="STRING" id="1962155.B1813_19050"/>
<evidence type="ECO:0000313" key="1">
    <source>
        <dbReference type="EMBL" id="OQO89939.1"/>
    </source>
</evidence>
<proteinExistence type="predicted"/>
<reference evidence="1 2" key="1">
    <citation type="submission" date="2017-02" db="EMBL/GenBank/DDBJ databases">
        <title>Draft genome of Saccharomonospora sp. 154.</title>
        <authorList>
            <person name="Alonso-Carmona G.S."/>
            <person name="De La Haba R."/>
            <person name="Vera-Gargallo B."/>
            <person name="Sandoval-Trujillo A.H."/>
            <person name="Ramirez-Duran N."/>
            <person name="Ventosa A."/>
        </authorList>
    </citation>
    <scope>NUCLEOTIDE SEQUENCE [LARGE SCALE GENOMIC DNA]</scope>
    <source>
        <strain evidence="1 2">LRS4.154</strain>
    </source>
</reference>
<dbReference type="EMBL" id="MWIH01000008">
    <property type="protein sequence ID" value="OQO89939.1"/>
    <property type="molecule type" value="Genomic_DNA"/>
</dbReference>
<comment type="caution">
    <text evidence="1">The sequence shown here is derived from an EMBL/GenBank/DDBJ whole genome shotgun (WGS) entry which is preliminary data.</text>
</comment>
<dbReference type="Proteomes" id="UP000192591">
    <property type="component" value="Unassembled WGS sequence"/>
</dbReference>
<protein>
    <submittedName>
        <fullName evidence="1">Uncharacterized protein</fullName>
    </submittedName>
</protein>
<dbReference type="RefSeq" id="WP_081194226.1">
    <property type="nucleotide sequence ID" value="NZ_MWIH01000008.1"/>
</dbReference>
<gene>
    <name evidence="1" type="ORF">B1813_19050</name>
</gene>
<dbReference type="AlphaFoldDB" id="A0A1V8ZYD7"/>
<accession>A0A1V8ZYD7</accession>
<keyword evidence="2" id="KW-1185">Reference proteome</keyword>